<evidence type="ECO:0000313" key="3">
    <source>
        <dbReference type="EMBL" id="RAR15807.1"/>
    </source>
</evidence>
<dbReference type="AlphaFoldDB" id="A0A364NF14"/>
<dbReference type="Gene3D" id="3.30.160.60">
    <property type="entry name" value="Classic Zinc Finger"/>
    <property type="match status" value="1"/>
</dbReference>
<sequence length="254" mass="28297">MTPTWEDELLELSENGSEMSDPRWSMPESAWQTPIEVDGHMLTHTHPHVGWPTEELAEYLWPPSVYQAARFADLVSSPWQQPSYSTTSEYATIDDIDMSAWPGMMEHPLYQEISFDGALPQPADSSGIQHGSIVTAQGQLTRGDLTAKKTQASASSISTEHKANETNMSCNAPEPRCPICVGKRPFTGQYAHRNLARHMEKHKQEKTAGSDGTGHIPCRQPGCTSTFRRDDALLVHSRRSHPDLDIPPAKKRKP</sequence>
<evidence type="ECO:0000256" key="1">
    <source>
        <dbReference type="SAM" id="MobiDB-lite"/>
    </source>
</evidence>
<feature type="domain" description="C2H2-type" evidence="2">
    <location>
        <begin position="218"/>
        <end position="241"/>
    </location>
</feature>
<dbReference type="OrthoDB" id="3940153at2759"/>
<feature type="region of interest" description="Disordered" evidence="1">
    <location>
        <begin position="145"/>
        <end position="169"/>
    </location>
</feature>
<feature type="region of interest" description="Disordered" evidence="1">
    <location>
        <begin position="199"/>
        <end position="254"/>
    </location>
</feature>
<proteinExistence type="predicted"/>
<dbReference type="Proteomes" id="UP000249619">
    <property type="component" value="Unassembled WGS sequence"/>
</dbReference>
<keyword evidence="4" id="KW-1185">Reference proteome</keyword>
<dbReference type="EMBL" id="QGDH01000008">
    <property type="protein sequence ID" value="RAR15807.1"/>
    <property type="molecule type" value="Genomic_DNA"/>
</dbReference>
<evidence type="ECO:0000259" key="2">
    <source>
        <dbReference type="PROSITE" id="PS00028"/>
    </source>
</evidence>
<evidence type="ECO:0000313" key="4">
    <source>
        <dbReference type="Proteomes" id="UP000249619"/>
    </source>
</evidence>
<feature type="compositionally biased region" description="Polar residues" evidence="1">
    <location>
        <begin position="148"/>
        <end position="158"/>
    </location>
</feature>
<accession>A0A364NF14</accession>
<dbReference type="PROSITE" id="PS00028">
    <property type="entry name" value="ZINC_FINGER_C2H2_1"/>
    <property type="match status" value="1"/>
</dbReference>
<protein>
    <recommendedName>
        <fullName evidence="2">C2H2-type domain-containing protein</fullName>
    </recommendedName>
</protein>
<reference evidence="4" key="1">
    <citation type="submission" date="2018-05" db="EMBL/GenBank/DDBJ databases">
        <title>Draft genome sequence of Stemphylium lycopersici strain CIDEFI 213.</title>
        <authorList>
            <person name="Medina R."/>
            <person name="Franco M.E.E."/>
            <person name="Lucentini C.G."/>
            <person name="Saparrat M.C.N."/>
            <person name="Balatti P.A."/>
        </authorList>
    </citation>
    <scope>NUCLEOTIDE SEQUENCE [LARGE SCALE GENOMIC DNA]</scope>
    <source>
        <strain evidence="4">CIDEFI 213</strain>
    </source>
</reference>
<dbReference type="InterPro" id="IPR013087">
    <property type="entry name" value="Znf_C2H2_type"/>
</dbReference>
<organism evidence="3 4">
    <name type="scientific">Stemphylium lycopersici</name>
    <name type="common">Tomato gray leaf spot disease fungus</name>
    <name type="synonym">Thyrospora lycopersici</name>
    <dbReference type="NCBI Taxonomy" id="183478"/>
    <lineage>
        <taxon>Eukaryota</taxon>
        <taxon>Fungi</taxon>
        <taxon>Dikarya</taxon>
        <taxon>Ascomycota</taxon>
        <taxon>Pezizomycotina</taxon>
        <taxon>Dothideomycetes</taxon>
        <taxon>Pleosporomycetidae</taxon>
        <taxon>Pleosporales</taxon>
        <taxon>Pleosporineae</taxon>
        <taxon>Pleosporaceae</taxon>
        <taxon>Stemphylium</taxon>
    </lineage>
</organism>
<comment type="caution">
    <text evidence="3">The sequence shown here is derived from an EMBL/GenBank/DDBJ whole genome shotgun (WGS) entry which is preliminary data.</text>
</comment>
<name>A0A364NF14_STELY</name>
<gene>
    <name evidence="3" type="ORF">DDE83_000823</name>
</gene>